<name>B5Y7E3_COPPD</name>
<keyword evidence="1" id="KW-0969">Cilium</keyword>
<keyword evidence="1" id="KW-0282">Flagellum</keyword>
<keyword evidence="2" id="KW-1185">Reference proteome</keyword>
<dbReference type="KEGG" id="cpo:COPRO5265_0323"/>
<dbReference type="AlphaFoldDB" id="B5Y7E3"/>
<keyword evidence="1" id="KW-0966">Cell projection</keyword>
<reference evidence="1 2" key="2">
    <citation type="journal article" date="2014" name="Genome Announc.">
        <title>Complete Genome Sequence of Coprothermobacter proteolyticus DSM 5265.</title>
        <authorList>
            <person name="Alexiev A."/>
            <person name="Coil D.A."/>
            <person name="Badger J.H."/>
            <person name="Enticknap J."/>
            <person name="Ward N."/>
            <person name="Robb F.T."/>
            <person name="Eisen J.A."/>
        </authorList>
    </citation>
    <scope>NUCLEOTIDE SEQUENCE [LARGE SCALE GENOMIC DNA]</scope>
    <source>
        <strain evidence="2">ATCC 35245 / DSM 5265 / OCM 4 / BT</strain>
    </source>
</reference>
<gene>
    <name evidence="1" type="ordered locus">COPRO5265_0323</name>
</gene>
<proteinExistence type="predicted"/>
<dbReference type="HOGENOM" id="CLU_145226_0_0_9"/>
<dbReference type="RefSeq" id="WP_012543590.1">
    <property type="nucleotide sequence ID" value="NC_011295.1"/>
</dbReference>
<dbReference type="Proteomes" id="UP000001732">
    <property type="component" value="Chromosome"/>
</dbReference>
<evidence type="ECO:0000313" key="1">
    <source>
        <dbReference type="EMBL" id="ACI16938.1"/>
    </source>
</evidence>
<protein>
    <submittedName>
        <fullName evidence="1">Putative flagellar hook associated protein</fullName>
    </submittedName>
</protein>
<organism evidence="1 2">
    <name type="scientific">Coprothermobacter proteolyticus (strain ATCC 35245 / DSM 5265 / OCM 4 / BT)</name>
    <dbReference type="NCBI Taxonomy" id="309798"/>
    <lineage>
        <taxon>Bacteria</taxon>
        <taxon>Pseudomonadati</taxon>
        <taxon>Coprothermobacterota</taxon>
        <taxon>Coprothermobacteria</taxon>
        <taxon>Coprothermobacterales</taxon>
        <taxon>Coprothermobacteraceae</taxon>
        <taxon>Coprothermobacter</taxon>
    </lineage>
</organism>
<sequence>MDLRIGPTSGVNQVSNLKKAPAKSSVDFTEALLNGYGIKLSNHANSRLVSREVSLDEERIQKIAQGIEELSKKGIREGVIILKDLAVVVGVPSRTIVTFKTPPFTKGGVFSQIDGAVILE</sequence>
<reference evidence="2" key="1">
    <citation type="submission" date="2008-08" db="EMBL/GenBank/DDBJ databases">
        <title>The complete genome sequence of Coprothermobacter proteolyticus strain ATCC 5245 / DSM 5265 / BT.</title>
        <authorList>
            <person name="Dodson R.J."/>
            <person name="Durkin A.S."/>
            <person name="Wu M."/>
            <person name="Eisen J."/>
            <person name="Sutton G."/>
        </authorList>
    </citation>
    <scope>NUCLEOTIDE SEQUENCE [LARGE SCALE GENOMIC DNA]</scope>
    <source>
        <strain evidence="2">ATCC 35245 / DSM 5265 / OCM 4 / BT</strain>
    </source>
</reference>
<accession>B5Y7E3</accession>
<dbReference type="EMBL" id="CP001145">
    <property type="protein sequence ID" value="ACI16938.1"/>
    <property type="molecule type" value="Genomic_DNA"/>
</dbReference>
<dbReference type="OrthoDB" id="165650at2"/>
<evidence type="ECO:0000313" key="2">
    <source>
        <dbReference type="Proteomes" id="UP000001732"/>
    </source>
</evidence>
<dbReference type="STRING" id="309798.COPRO5265_0323"/>